<dbReference type="Pfam" id="PF02581">
    <property type="entry name" value="TMP-TENI"/>
    <property type="match status" value="1"/>
</dbReference>
<keyword evidence="7" id="KW-1185">Reference proteome</keyword>
<dbReference type="EMBL" id="JBIEKR010000002">
    <property type="protein sequence ID" value="MFG6272224.1"/>
    <property type="molecule type" value="Genomic_DNA"/>
</dbReference>
<comment type="pathway">
    <text evidence="1">Cofactor biosynthesis; thiamine diphosphate biosynthesis.</text>
</comment>
<evidence type="ECO:0000313" key="4">
    <source>
        <dbReference type="EMBL" id="MFG6272224.1"/>
    </source>
</evidence>
<dbReference type="PANTHER" id="PTHR20857">
    <property type="entry name" value="THIAMINE-PHOSPHATE PYROPHOSPHORYLASE"/>
    <property type="match status" value="1"/>
</dbReference>
<evidence type="ECO:0000259" key="3">
    <source>
        <dbReference type="Pfam" id="PF02581"/>
    </source>
</evidence>
<evidence type="ECO:0000256" key="2">
    <source>
        <dbReference type="ARBA" id="ARBA00022977"/>
    </source>
</evidence>
<dbReference type="InterPro" id="IPR036206">
    <property type="entry name" value="ThiamineP_synth_sf"/>
</dbReference>
<dbReference type="SUPFAM" id="SSF51391">
    <property type="entry name" value="Thiamin phosphate synthase"/>
    <property type="match status" value="1"/>
</dbReference>
<reference evidence="4 7" key="2">
    <citation type="submission" date="2024-10" db="EMBL/GenBank/DDBJ databases">
        <authorList>
            <person name="Sang B.-I."/>
            <person name="Prabhaharan D."/>
        </authorList>
    </citation>
    <scope>NUCLEOTIDE SEQUENCE [LARGE SCALE GENOMIC DNA]</scope>
    <source>
        <strain evidence="4 7">MH</strain>
    </source>
</reference>
<dbReference type="InterPro" id="IPR022998">
    <property type="entry name" value="ThiamineP_synth_TenI"/>
</dbReference>
<dbReference type="Proteomes" id="UP000591071">
    <property type="component" value="Unassembled WGS sequence"/>
</dbReference>
<gene>
    <name evidence="4" type="ORF">ACGTZG_03380</name>
    <name evidence="5" type="ORF">HF872_01750</name>
</gene>
<dbReference type="InterPro" id="IPR013785">
    <property type="entry name" value="Aldolase_TIM"/>
</dbReference>
<keyword evidence="2" id="KW-0784">Thiamine biosynthesis</keyword>
<dbReference type="GO" id="GO:0005737">
    <property type="term" value="C:cytoplasm"/>
    <property type="evidence" value="ECO:0007669"/>
    <property type="project" value="TreeGrafter"/>
</dbReference>
<accession>A0A848BWB7</accession>
<dbReference type="GO" id="GO:0009228">
    <property type="term" value="P:thiamine biosynthetic process"/>
    <property type="evidence" value="ECO:0007669"/>
    <property type="project" value="UniProtKB-KW"/>
</dbReference>
<sequence>MLKLIAVTNRALCKQNYWDHMEQVAASDIDSIILREKNLDEEEYTNYAKKMQRLCNLHQKQCILSYFGRVGVKLHIPRFQCSLDYLQSHTAITYYMTSLGVSVHSAEEARLAEELGAHYIIASHVLPTPCKPAQPPIGLQELRNITSAVHVPVYALGGITPETLPQLAGIPIAGVCVMTGLMTCDDVPAYVQKLRQTMQ</sequence>
<evidence type="ECO:0000256" key="1">
    <source>
        <dbReference type="ARBA" id="ARBA00004948"/>
    </source>
</evidence>
<dbReference type="OrthoDB" id="9815348at2"/>
<name>A0A848BWB7_9FIRM</name>
<proteinExistence type="predicted"/>
<dbReference type="Gene3D" id="3.20.20.70">
    <property type="entry name" value="Aldolase class I"/>
    <property type="match status" value="1"/>
</dbReference>
<dbReference type="Proteomes" id="UP001605989">
    <property type="component" value="Unassembled WGS sequence"/>
</dbReference>
<dbReference type="KEGG" id="mhw:ACT01_13110"/>
<evidence type="ECO:0000313" key="7">
    <source>
        <dbReference type="Proteomes" id="UP001605989"/>
    </source>
</evidence>
<dbReference type="PANTHER" id="PTHR20857:SF15">
    <property type="entry name" value="THIAMINE-PHOSPHATE SYNTHASE"/>
    <property type="match status" value="1"/>
</dbReference>
<comment type="caution">
    <text evidence="5">The sequence shown here is derived from an EMBL/GenBank/DDBJ whole genome shotgun (WGS) entry which is preliminary data.</text>
</comment>
<dbReference type="CDD" id="cd00564">
    <property type="entry name" value="TMP_TenI"/>
    <property type="match status" value="1"/>
</dbReference>
<feature type="domain" description="Thiamine phosphate synthase/TenI" evidence="3">
    <location>
        <begin position="4"/>
        <end position="180"/>
    </location>
</feature>
<protein>
    <submittedName>
        <fullName evidence="5">Thiamine phosphate synthase</fullName>
    </submittedName>
</protein>
<organism evidence="5 6">
    <name type="scientific">Megasphaera hexanoica</name>
    <dbReference type="NCBI Taxonomy" id="1675036"/>
    <lineage>
        <taxon>Bacteria</taxon>
        <taxon>Bacillati</taxon>
        <taxon>Bacillota</taxon>
        <taxon>Negativicutes</taxon>
        <taxon>Veillonellales</taxon>
        <taxon>Veillonellaceae</taxon>
        <taxon>Megasphaera</taxon>
    </lineage>
</organism>
<reference evidence="5 6" key="1">
    <citation type="submission" date="2020-04" db="EMBL/GenBank/DDBJ databases">
        <authorList>
            <person name="Hitch T.C.A."/>
            <person name="Wylensek D."/>
            <person name="Clavel T."/>
        </authorList>
    </citation>
    <scope>NUCLEOTIDE SEQUENCE [LARGE SCALE GENOMIC DNA]</scope>
    <source>
        <strain evidence="5 6">Oil-RF-744-FAT-WT-6-1</strain>
    </source>
</reference>
<dbReference type="AlphaFoldDB" id="A0A848BWB7"/>
<evidence type="ECO:0000313" key="5">
    <source>
        <dbReference type="EMBL" id="NME27357.1"/>
    </source>
</evidence>
<dbReference type="RefSeq" id="WP_113856407.1">
    <property type="nucleotide sequence ID" value="NZ_CP011940.1"/>
</dbReference>
<dbReference type="EMBL" id="JABAFG010000002">
    <property type="protein sequence ID" value="NME27357.1"/>
    <property type="molecule type" value="Genomic_DNA"/>
</dbReference>
<dbReference type="GO" id="GO:0004789">
    <property type="term" value="F:thiamine-phosphate diphosphorylase activity"/>
    <property type="evidence" value="ECO:0007669"/>
    <property type="project" value="TreeGrafter"/>
</dbReference>
<evidence type="ECO:0000313" key="6">
    <source>
        <dbReference type="Proteomes" id="UP000591071"/>
    </source>
</evidence>